<protein>
    <submittedName>
        <fullName evidence="1">Uncharacterized protein</fullName>
    </submittedName>
</protein>
<gene>
    <name evidence="1" type="ORF">OXU80_01330</name>
</gene>
<evidence type="ECO:0000313" key="2">
    <source>
        <dbReference type="Proteomes" id="UP001163223"/>
    </source>
</evidence>
<reference evidence="1" key="1">
    <citation type="submission" date="2022-11" db="EMBL/GenBank/DDBJ databases">
        <title>beta-Carotene-producing bacterium, Jeongeuplla avenae sp. nov., alleviates the salt stress of Arabidopsis seedlings.</title>
        <authorList>
            <person name="Jiang L."/>
            <person name="Lee J."/>
        </authorList>
    </citation>
    <scope>NUCLEOTIDE SEQUENCE</scope>
    <source>
        <strain evidence="1">DY_R2A_6</strain>
    </source>
</reference>
<sequence length="47" mass="5342">MTRDISPCSNALACFYPKTALARMKALTIKRWSALKIAFFILCAEEF</sequence>
<dbReference type="Proteomes" id="UP001163223">
    <property type="component" value="Chromosome"/>
</dbReference>
<keyword evidence="2" id="KW-1185">Reference proteome</keyword>
<evidence type="ECO:0000313" key="1">
    <source>
        <dbReference type="EMBL" id="WAJ28925.1"/>
    </source>
</evidence>
<dbReference type="EMBL" id="CP113520">
    <property type="protein sequence ID" value="WAJ28925.1"/>
    <property type="molecule type" value="Genomic_DNA"/>
</dbReference>
<proteinExistence type="predicted"/>
<name>A0ACD4NQJ9_9HYPH</name>
<organism evidence="1 2">
    <name type="scientific">Antarcticirhabdus aurantiaca</name>
    <dbReference type="NCBI Taxonomy" id="2606717"/>
    <lineage>
        <taxon>Bacteria</taxon>
        <taxon>Pseudomonadati</taxon>
        <taxon>Pseudomonadota</taxon>
        <taxon>Alphaproteobacteria</taxon>
        <taxon>Hyphomicrobiales</taxon>
        <taxon>Aurantimonadaceae</taxon>
        <taxon>Antarcticirhabdus</taxon>
    </lineage>
</organism>
<accession>A0ACD4NQJ9</accession>